<keyword evidence="1" id="KW-0812">Transmembrane</keyword>
<keyword evidence="1" id="KW-0472">Membrane</keyword>
<dbReference type="Proteomes" id="UP001500274">
    <property type="component" value="Unassembled WGS sequence"/>
</dbReference>
<feature type="transmembrane region" description="Helical" evidence="1">
    <location>
        <begin position="21"/>
        <end position="43"/>
    </location>
</feature>
<dbReference type="EMBL" id="BAAARI010000011">
    <property type="protein sequence ID" value="GAA2578779.1"/>
    <property type="molecule type" value="Genomic_DNA"/>
</dbReference>
<evidence type="ECO:0000256" key="1">
    <source>
        <dbReference type="SAM" id="Phobius"/>
    </source>
</evidence>
<reference evidence="2 3" key="1">
    <citation type="journal article" date="2019" name="Int. J. Syst. Evol. Microbiol.">
        <title>The Global Catalogue of Microorganisms (GCM) 10K type strain sequencing project: providing services to taxonomists for standard genome sequencing and annotation.</title>
        <authorList>
            <consortium name="The Broad Institute Genomics Platform"/>
            <consortium name="The Broad Institute Genome Sequencing Center for Infectious Disease"/>
            <person name="Wu L."/>
            <person name="Ma J."/>
        </authorList>
    </citation>
    <scope>NUCLEOTIDE SEQUENCE [LARGE SCALE GENOMIC DNA]</scope>
    <source>
        <strain evidence="2 3">JCM 16365</strain>
    </source>
</reference>
<feature type="transmembrane region" description="Helical" evidence="1">
    <location>
        <begin position="82"/>
        <end position="100"/>
    </location>
</feature>
<keyword evidence="3" id="KW-1185">Reference proteome</keyword>
<organism evidence="2 3">
    <name type="scientific">Microbacterium binotii</name>
    <dbReference type="NCBI Taxonomy" id="462710"/>
    <lineage>
        <taxon>Bacteria</taxon>
        <taxon>Bacillati</taxon>
        <taxon>Actinomycetota</taxon>
        <taxon>Actinomycetes</taxon>
        <taxon>Micrococcales</taxon>
        <taxon>Microbacteriaceae</taxon>
        <taxon>Microbacterium</taxon>
    </lineage>
</organism>
<accession>A0ABN3PCB2</accession>
<keyword evidence="1" id="KW-1133">Transmembrane helix</keyword>
<name>A0ABN3PCB2_9MICO</name>
<feature type="transmembrane region" description="Helical" evidence="1">
    <location>
        <begin position="139"/>
        <end position="160"/>
    </location>
</feature>
<feature type="transmembrane region" description="Helical" evidence="1">
    <location>
        <begin position="106"/>
        <end position="127"/>
    </location>
</feature>
<protein>
    <submittedName>
        <fullName evidence="2">Uncharacterized protein</fullName>
    </submittedName>
</protein>
<sequence>MSVHPTSAATGRRAALLAGPWPAALAWGAALVLAALGAGAVVLPDATSTNRTIGVAAATLGLGGLGWGIAALRAGRLLAPRWITAGALLAVLVATSLLATEPAHTSIVGVAVCVALSVALGACAAAATRRDVPAGRLRVGQLLAAAAVIAVLVTPALGAVQDGLLLRDDGTVPAVPHH</sequence>
<feature type="transmembrane region" description="Helical" evidence="1">
    <location>
        <begin position="55"/>
        <end position="75"/>
    </location>
</feature>
<gene>
    <name evidence="2" type="ORF">GCM10009862_17550</name>
</gene>
<proteinExistence type="predicted"/>
<dbReference type="RefSeq" id="WP_344228670.1">
    <property type="nucleotide sequence ID" value="NZ_BAAARI010000011.1"/>
</dbReference>
<evidence type="ECO:0000313" key="3">
    <source>
        <dbReference type="Proteomes" id="UP001500274"/>
    </source>
</evidence>
<evidence type="ECO:0000313" key="2">
    <source>
        <dbReference type="EMBL" id="GAA2578779.1"/>
    </source>
</evidence>
<comment type="caution">
    <text evidence="2">The sequence shown here is derived from an EMBL/GenBank/DDBJ whole genome shotgun (WGS) entry which is preliminary data.</text>
</comment>